<dbReference type="EMBL" id="MDHN01000039">
    <property type="protein sequence ID" value="OFC69581.1"/>
    <property type="molecule type" value="Genomic_DNA"/>
</dbReference>
<evidence type="ECO:0008006" key="4">
    <source>
        <dbReference type="Google" id="ProtNLM"/>
    </source>
</evidence>
<dbReference type="RefSeq" id="WP_070126723.1">
    <property type="nucleotide sequence ID" value="NZ_MDHN01000039.1"/>
</dbReference>
<keyword evidence="1" id="KW-0732">Signal</keyword>
<sequence>MKLSKIASVTTLVLAAAAASAPAHATWGGKGSNWHSGCGSDGNTGSGCNAADYFDDDLKYELVSDGISGAVVDGVTINASAYSDTAGFVRQGNYGDYKMYGDGIVEAADLAQYGSGYGVVNADESYHESPEHSADNEWEAYWASKDGKKIVNYETDFDYILISFDEEVNVTGATFSWLWKDTETQVSVAALSDTSMLTSGANTWSDIAGSAMSVGSFDVLNCDDTNLAMVDMESVYSQYWIIGAYNTVFGDIGHTMFNDGFKLASIGFNAKGGDTPPTNPPTEVTEPGTFAMLFMGGALAMWRRKRKA</sequence>
<comment type="caution">
    <text evidence="2">The sequence shown here is derived from an EMBL/GenBank/DDBJ whole genome shotgun (WGS) entry which is preliminary data.</text>
</comment>
<dbReference type="NCBIfam" id="TIGR02595">
    <property type="entry name" value="PEP_CTERM"/>
    <property type="match status" value="1"/>
</dbReference>
<keyword evidence="3" id="KW-1185">Reference proteome</keyword>
<name>A0A1E7Z7Z9_9ALTE</name>
<proteinExistence type="predicted"/>
<dbReference type="AlphaFoldDB" id="A0A1E7Z7Z9"/>
<dbReference type="OrthoDB" id="6117416at2"/>
<evidence type="ECO:0000313" key="2">
    <source>
        <dbReference type="EMBL" id="OFC69581.1"/>
    </source>
</evidence>
<evidence type="ECO:0000313" key="3">
    <source>
        <dbReference type="Proteomes" id="UP000175691"/>
    </source>
</evidence>
<accession>A0A1E7Z7Z9</accession>
<gene>
    <name evidence="2" type="ORF">BFC18_17855</name>
</gene>
<dbReference type="InterPro" id="IPR013424">
    <property type="entry name" value="Ice-binding_C"/>
</dbReference>
<feature type="signal peptide" evidence="1">
    <location>
        <begin position="1"/>
        <end position="25"/>
    </location>
</feature>
<organism evidence="2 3">
    <name type="scientific">Alteromonas confluentis</name>
    <dbReference type="NCBI Taxonomy" id="1656094"/>
    <lineage>
        <taxon>Bacteria</taxon>
        <taxon>Pseudomonadati</taxon>
        <taxon>Pseudomonadota</taxon>
        <taxon>Gammaproteobacteria</taxon>
        <taxon>Alteromonadales</taxon>
        <taxon>Alteromonadaceae</taxon>
        <taxon>Alteromonas/Salinimonas group</taxon>
        <taxon>Alteromonas</taxon>
    </lineage>
</organism>
<feature type="chain" id="PRO_5009209460" description="PEP-CTERM protein-sorting domain-containing protein" evidence="1">
    <location>
        <begin position="26"/>
        <end position="308"/>
    </location>
</feature>
<protein>
    <recommendedName>
        <fullName evidence="4">PEP-CTERM protein-sorting domain-containing protein</fullName>
    </recommendedName>
</protein>
<dbReference type="NCBIfam" id="NF041927">
    <property type="entry name" value="Xrt_dep_XDP1"/>
    <property type="match status" value="1"/>
</dbReference>
<reference evidence="2 3" key="1">
    <citation type="submission" date="2016-08" db="EMBL/GenBank/DDBJ databases">
        <authorList>
            <person name="Seilhamer J.J."/>
        </authorList>
    </citation>
    <scope>NUCLEOTIDE SEQUENCE [LARGE SCALE GENOMIC DNA]</scope>
    <source>
        <strain evidence="2 3">KCTC 42603</strain>
    </source>
</reference>
<evidence type="ECO:0000256" key="1">
    <source>
        <dbReference type="SAM" id="SignalP"/>
    </source>
</evidence>
<dbReference type="Proteomes" id="UP000175691">
    <property type="component" value="Unassembled WGS sequence"/>
</dbReference>
<dbReference type="InterPro" id="IPR049672">
    <property type="entry name" value="Xrt_dep_XDP1"/>
</dbReference>